<dbReference type="AlphaFoldDB" id="A0A843VN73"/>
<accession>A0A843VN73</accession>
<dbReference type="EMBL" id="NMUH01001586">
    <property type="protein sequence ID" value="MQL93653.1"/>
    <property type="molecule type" value="Genomic_DNA"/>
</dbReference>
<name>A0A843VN73_COLES</name>
<organism evidence="1 2">
    <name type="scientific">Colocasia esculenta</name>
    <name type="common">Wild taro</name>
    <name type="synonym">Arum esculentum</name>
    <dbReference type="NCBI Taxonomy" id="4460"/>
    <lineage>
        <taxon>Eukaryota</taxon>
        <taxon>Viridiplantae</taxon>
        <taxon>Streptophyta</taxon>
        <taxon>Embryophyta</taxon>
        <taxon>Tracheophyta</taxon>
        <taxon>Spermatophyta</taxon>
        <taxon>Magnoliopsida</taxon>
        <taxon>Liliopsida</taxon>
        <taxon>Araceae</taxon>
        <taxon>Aroideae</taxon>
        <taxon>Colocasieae</taxon>
        <taxon>Colocasia</taxon>
    </lineage>
</organism>
<dbReference type="Gene3D" id="3.40.50.10890">
    <property type="match status" value="1"/>
</dbReference>
<sequence>LHRRRSSTVASGTPPPELHLIAADTILKAVGAGGNVLLPVDTAGWALELILILEQVPPIRDPTIEAHQVERVERDDDEDEDPRI</sequence>
<gene>
    <name evidence="1" type="ORF">Taro_026292</name>
</gene>
<feature type="non-terminal residue" evidence="1">
    <location>
        <position position="84"/>
    </location>
</feature>
<evidence type="ECO:0000313" key="1">
    <source>
        <dbReference type="EMBL" id="MQL93653.1"/>
    </source>
</evidence>
<dbReference type="InterPro" id="IPR036866">
    <property type="entry name" value="RibonucZ/Hydroxyglut_hydro"/>
</dbReference>
<dbReference type="SUPFAM" id="SSF56281">
    <property type="entry name" value="Metallo-hydrolase/oxidoreductase"/>
    <property type="match status" value="1"/>
</dbReference>
<reference evidence="1" key="1">
    <citation type="submission" date="2017-07" db="EMBL/GenBank/DDBJ databases">
        <title>Taro Niue Genome Assembly and Annotation.</title>
        <authorList>
            <person name="Atibalentja N."/>
            <person name="Keating K."/>
            <person name="Fields C.J."/>
        </authorList>
    </citation>
    <scope>NUCLEOTIDE SEQUENCE</scope>
    <source>
        <strain evidence="1">Niue_2</strain>
        <tissue evidence="1">Leaf</tissue>
    </source>
</reference>
<dbReference type="OrthoDB" id="64353at2759"/>
<protein>
    <submittedName>
        <fullName evidence="1">Uncharacterized protein</fullName>
    </submittedName>
</protein>
<evidence type="ECO:0000313" key="2">
    <source>
        <dbReference type="Proteomes" id="UP000652761"/>
    </source>
</evidence>
<comment type="caution">
    <text evidence="1">The sequence shown here is derived from an EMBL/GenBank/DDBJ whole genome shotgun (WGS) entry which is preliminary data.</text>
</comment>
<proteinExistence type="predicted"/>
<keyword evidence="2" id="KW-1185">Reference proteome</keyword>
<dbReference type="Proteomes" id="UP000652761">
    <property type="component" value="Unassembled WGS sequence"/>
</dbReference>